<evidence type="ECO:0000259" key="12">
    <source>
        <dbReference type="Pfam" id="PF03813"/>
    </source>
</evidence>
<evidence type="ECO:0000256" key="5">
    <source>
        <dbReference type="ARBA" id="ARBA00022454"/>
    </source>
</evidence>
<dbReference type="AlphaFoldDB" id="A0A9P0H755"/>
<keyword evidence="19" id="KW-1185">Reference proteome</keyword>
<dbReference type="Gene3D" id="1.10.1410.10">
    <property type="match status" value="2"/>
</dbReference>
<dbReference type="PANTHER" id="PTHR17972">
    <property type="entry name" value="NUCLEOLAR RNA-ASSOCIATED PROTEIN"/>
    <property type="match status" value="1"/>
</dbReference>
<dbReference type="InterPro" id="IPR035369">
    <property type="entry name" value="Nrap_D4"/>
</dbReference>
<feature type="domain" description="Nrap protein" evidence="16">
    <location>
        <begin position="835"/>
        <end position="990"/>
    </location>
</feature>
<evidence type="ECO:0000259" key="17">
    <source>
        <dbReference type="Pfam" id="PF17407"/>
    </source>
</evidence>
<feature type="domain" description="Nrap protein" evidence="13">
    <location>
        <begin position="309"/>
        <end position="448"/>
    </location>
</feature>
<dbReference type="InterPro" id="IPR035367">
    <property type="entry name" value="Nrap_D2"/>
</dbReference>
<proteinExistence type="inferred from homology"/>
<feature type="domain" description="Nrap protein" evidence="14">
    <location>
        <begin position="452"/>
        <end position="611"/>
    </location>
</feature>
<dbReference type="InterPro" id="IPR005554">
    <property type="entry name" value="NOL6/Upt22"/>
</dbReference>
<accession>A0A9P0H755</accession>
<dbReference type="EMBL" id="OV725079">
    <property type="protein sequence ID" value="CAH1396710.1"/>
    <property type="molecule type" value="Genomic_DNA"/>
</dbReference>
<dbReference type="InterPro" id="IPR035371">
    <property type="entry name" value="Nrap_D6"/>
</dbReference>
<evidence type="ECO:0000259" key="14">
    <source>
        <dbReference type="Pfam" id="PF17404"/>
    </source>
</evidence>
<protein>
    <recommendedName>
        <fullName evidence="4 10">Nucleolar protein 6</fullName>
    </recommendedName>
</protein>
<keyword evidence="6 10" id="KW-0694">RNA-binding</keyword>
<evidence type="ECO:0000256" key="7">
    <source>
        <dbReference type="ARBA" id="ARBA00023242"/>
    </source>
</evidence>
<keyword evidence="7 10" id="KW-0539">Nucleus</keyword>
<comment type="subunit">
    <text evidence="9">Part of the small subunit (SSU) processome, composed of more than 70 proteins and the RNA chaperone small nucleolar RNA (snoRNA) U3.</text>
</comment>
<evidence type="ECO:0000259" key="13">
    <source>
        <dbReference type="Pfam" id="PF17403"/>
    </source>
</evidence>
<evidence type="ECO:0000313" key="18">
    <source>
        <dbReference type="EMBL" id="CAH1396710.1"/>
    </source>
</evidence>
<feature type="region of interest" description="Disordered" evidence="11">
    <location>
        <begin position="1"/>
        <end position="31"/>
    </location>
</feature>
<feature type="domain" description="Nrap protein" evidence="17">
    <location>
        <begin position="994"/>
        <end position="1124"/>
    </location>
</feature>
<dbReference type="GO" id="GO:0032545">
    <property type="term" value="C:CURI complex"/>
    <property type="evidence" value="ECO:0007669"/>
    <property type="project" value="TreeGrafter"/>
</dbReference>
<dbReference type="GO" id="GO:0005694">
    <property type="term" value="C:chromosome"/>
    <property type="evidence" value="ECO:0007669"/>
    <property type="project" value="UniProtKB-SubCell"/>
</dbReference>
<dbReference type="PANTHER" id="PTHR17972:SF0">
    <property type="entry name" value="NUCLEOLAR PROTEIN 6"/>
    <property type="match status" value="1"/>
</dbReference>
<evidence type="ECO:0000313" key="19">
    <source>
        <dbReference type="Proteomes" id="UP001152798"/>
    </source>
</evidence>
<evidence type="ECO:0000256" key="3">
    <source>
        <dbReference type="ARBA" id="ARBA00006674"/>
    </source>
</evidence>
<evidence type="ECO:0000256" key="2">
    <source>
        <dbReference type="ARBA" id="ARBA00004604"/>
    </source>
</evidence>
<evidence type="ECO:0000259" key="15">
    <source>
        <dbReference type="Pfam" id="PF17405"/>
    </source>
</evidence>
<comment type="function">
    <text evidence="8">Part of the small subunit (SSU) processome, first precursor of the small eukaryotic ribosomal subunit. During the assembly of the SSU processome in the nucleolus, many ribosome biogenesis factors, an RNA chaperone and ribosomal proteins associate with the nascent pre-rRNA and work in concert to generate RNA folding, modifications, rearrangements and cleavage as well as targeted degradation of pre-ribosomal RNA by the RNA exosome.</text>
</comment>
<dbReference type="Gene3D" id="3.30.70.3030">
    <property type="match status" value="1"/>
</dbReference>
<comment type="similarity">
    <text evidence="3 10">Belongs to the NRAP family.</text>
</comment>
<dbReference type="Pfam" id="PF17405">
    <property type="entry name" value="Nrap_D4"/>
    <property type="match status" value="1"/>
</dbReference>
<evidence type="ECO:0000256" key="4">
    <source>
        <dbReference type="ARBA" id="ARBA00016437"/>
    </source>
</evidence>
<dbReference type="Proteomes" id="UP001152798">
    <property type="component" value="Chromosome 3"/>
</dbReference>
<dbReference type="Pfam" id="PF17403">
    <property type="entry name" value="Nrap_D2"/>
    <property type="match status" value="1"/>
</dbReference>
<evidence type="ECO:0000256" key="8">
    <source>
        <dbReference type="ARBA" id="ARBA00035000"/>
    </source>
</evidence>
<dbReference type="GO" id="GO:0006409">
    <property type="term" value="P:tRNA export from nucleus"/>
    <property type="evidence" value="ECO:0007669"/>
    <property type="project" value="TreeGrafter"/>
</dbReference>
<reference evidence="18" key="1">
    <citation type="submission" date="2022-01" db="EMBL/GenBank/DDBJ databases">
        <authorList>
            <person name="King R."/>
        </authorList>
    </citation>
    <scope>NUCLEOTIDE SEQUENCE</scope>
</reference>
<dbReference type="GO" id="GO:0003723">
    <property type="term" value="F:RNA binding"/>
    <property type="evidence" value="ECO:0007669"/>
    <property type="project" value="UniProtKB-KW"/>
</dbReference>
<dbReference type="Pfam" id="PF17407">
    <property type="entry name" value="Nrap_D6"/>
    <property type="match status" value="1"/>
</dbReference>
<evidence type="ECO:0000256" key="9">
    <source>
        <dbReference type="ARBA" id="ARBA00035020"/>
    </source>
</evidence>
<feature type="domain" description="Nrap protein" evidence="15">
    <location>
        <begin position="634"/>
        <end position="832"/>
    </location>
</feature>
<dbReference type="GO" id="GO:0006364">
    <property type="term" value="P:rRNA processing"/>
    <property type="evidence" value="ECO:0007669"/>
    <property type="project" value="TreeGrafter"/>
</dbReference>
<sequence length="1131" mass="129650">MKNMLESKGSTFTVEELEEKKNGKKRKLEDGVSTVSKKIKNKGKVVKPPTAEEIVSLKEADILFQSRLFKLQVDEMLSELKPKKSVKRYIPSWLENFKKTLMNLPDQEEAISLDDTKWVEDLNITLPFKRKKEVEKGTFKFMKPVDVCTIGSYDLLCPLGPMFSLDIAVVMPKKFLQKIDNLNQRYHLKRVLYLCYIASKLQDNDLISSEVKFSFSSMSGDITKPLLTFRPSGKLSTFIEIKLFPVPEMHSFIFKRFIPLKNNVRAEWWGAEIEGLQATQYYNASILEDLVLTENHNFKKSFFEKNQHLREAFILMRVWLKQRELSQGLGSFNSHITAMVLVYLMKIGKINKHMNCYQIIRHIWMYLADTDWTSDGPTLCSIEDNDMPTKDIFHLHYDVVFIDTSGFFNIASRLNKYLYLKVKEEAAAAMKHLDNYEINNFKVLFMTKMPFLQQYDTVICLKDIAAIQNVVKQKGDPIRIMDSCGNPVPEFIRLVTDVLERGMGHRISSIGFQTSPDNNWELNSEPSPFVPILIGLMHNHETALSLIDKGPQSNEAGAEDFREFWGDKCDLRRFKDGTVCESVVWGDAESTVEYRRGIVNKIVSYLLNTKLDLKCPIIPSEPFQAIIGCKSDGSNFEREEECRKVHLAFEDLARQLRDLPDLPLQVVSVHCISPVYRFTDPFPPEKPAFHKIIAPLVDDTVKGRLFPDDGNFSYRLQYISPIDLVLQLSVTQKWPNDINAGKRLIAAFNIAISAALKKKCNLSFQLTTDYIVVNKDGYLFRLFLGYSKEIGLLKLKITELGVKQYTDTPESLELEKKFINLPKITGALYGLSEKYSSYSPATCLAKRWFSCQLMDDSHFPTILIELLMASLYLTPQPYTVSLTVFPMFLRFLNLISTTDWAVVPVIVNLNNLLSKEEIIEIEEVFSKERSNYPTLFLATPYDKGGSIWSRVAPTLPVLIRLAKLAATSLQILQMNILKRNPKNIICSIFQPPMSGYDAIIKLDKKLQYRTEETFQRDLSRIPFGRKSDRNPVLPILEFNPVDLYVKDLRNNYSDFALFFYDPHGGVEIGILFKPDFLKRIDFKVTSVNGRKPLLGNDNLIILDPNVEGILEGFKILGEGVVESVNLKNKLI</sequence>
<name>A0A9P0H755_NEZVI</name>
<dbReference type="Pfam" id="PF17404">
    <property type="entry name" value="Nrap_D3"/>
    <property type="match status" value="1"/>
</dbReference>
<comment type="subcellular location">
    <subcellularLocation>
        <location evidence="1">Chromosome</location>
    </subcellularLocation>
    <subcellularLocation>
        <location evidence="2 10">Nucleus</location>
        <location evidence="2 10">Nucleolus</location>
    </subcellularLocation>
</comment>
<dbReference type="Pfam" id="PF17406">
    <property type="entry name" value="Nrap_D5"/>
    <property type="match status" value="1"/>
</dbReference>
<dbReference type="GO" id="GO:0034456">
    <property type="term" value="C:UTP-C complex"/>
    <property type="evidence" value="ECO:0007669"/>
    <property type="project" value="TreeGrafter"/>
</dbReference>
<organism evidence="18 19">
    <name type="scientific">Nezara viridula</name>
    <name type="common">Southern green stink bug</name>
    <name type="synonym">Cimex viridulus</name>
    <dbReference type="NCBI Taxonomy" id="85310"/>
    <lineage>
        <taxon>Eukaryota</taxon>
        <taxon>Metazoa</taxon>
        <taxon>Ecdysozoa</taxon>
        <taxon>Arthropoda</taxon>
        <taxon>Hexapoda</taxon>
        <taxon>Insecta</taxon>
        <taxon>Pterygota</taxon>
        <taxon>Neoptera</taxon>
        <taxon>Paraneoptera</taxon>
        <taxon>Hemiptera</taxon>
        <taxon>Heteroptera</taxon>
        <taxon>Panheteroptera</taxon>
        <taxon>Pentatomomorpha</taxon>
        <taxon>Pentatomoidea</taxon>
        <taxon>Pentatomidae</taxon>
        <taxon>Pentatominae</taxon>
        <taxon>Nezara</taxon>
    </lineage>
</organism>
<evidence type="ECO:0000259" key="16">
    <source>
        <dbReference type="Pfam" id="PF17406"/>
    </source>
</evidence>
<dbReference type="FunFam" id="1.10.1410.10:FF:000005">
    <property type="entry name" value="Nucleolar protein 6"/>
    <property type="match status" value="1"/>
</dbReference>
<evidence type="ECO:0000256" key="10">
    <source>
        <dbReference type="RuleBase" id="RU364032"/>
    </source>
</evidence>
<evidence type="ECO:0000256" key="1">
    <source>
        <dbReference type="ARBA" id="ARBA00004286"/>
    </source>
</evidence>
<evidence type="ECO:0000256" key="11">
    <source>
        <dbReference type="SAM" id="MobiDB-lite"/>
    </source>
</evidence>
<dbReference type="Pfam" id="PF03813">
    <property type="entry name" value="Nrap"/>
    <property type="match status" value="1"/>
</dbReference>
<dbReference type="InterPro" id="IPR035368">
    <property type="entry name" value="Nrap_D3"/>
</dbReference>
<keyword evidence="5" id="KW-0158">Chromosome</keyword>
<evidence type="ECO:0000256" key="6">
    <source>
        <dbReference type="ARBA" id="ARBA00022884"/>
    </source>
</evidence>
<dbReference type="InterPro" id="IPR035370">
    <property type="entry name" value="Nrap_D5"/>
</dbReference>
<dbReference type="OrthoDB" id="10251401at2759"/>
<dbReference type="InterPro" id="IPR035082">
    <property type="entry name" value="Nrap_D1"/>
</dbReference>
<dbReference type="GO" id="GO:0032040">
    <property type="term" value="C:small-subunit processome"/>
    <property type="evidence" value="ECO:0007669"/>
    <property type="project" value="TreeGrafter"/>
</dbReference>
<feature type="domain" description="Nrap protein" evidence="12">
    <location>
        <begin position="166"/>
        <end position="302"/>
    </location>
</feature>
<gene>
    <name evidence="18" type="ORF">NEZAVI_LOCUS6725</name>
</gene>